<dbReference type="PANTHER" id="PTHR42834">
    <property type="entry name" value="ENDONUCLEASE/EXONUCLEASE/PHOSPHATASE FAMILY PROTEIN (AFU_ORTHOLOGUE AFUA_3G09210)"/>
    <property type="match status" value="1"/>
</dbReference>
<sequence length="353" mass="41037">MFLPKNRCFSVVAILILLFGATHFGQAQQTRAGVIAFYNLENLYDTINDPNIRDDDFTPEGVKRWNSAKYWEKIDRLAEVISKLGSHENIPGPAIIGLCELENREVLVDLVQNERIRHLNYQIVHHYGPDRRGMDVALLYQPRYFRVTNSRSVPLEYYREDGSRLYTRDQLLVSGVFDGEPMHFIVNHYPSRWGGEERSRPLRVAAAQLSRALVDEIKDEDADAKVIVMGDFNDDPINESIKVHLNAHGNQRRLEEGQLYNPFEPLHRRGIGTLAYRGEWNLFDQILLTQSFLNKDQEGYRYHSVRVFNESFLARDEGRFRGYPFRSYVGNQYMGGYSDHFPVYIVLVRTLSQ</sequence>
<keyword evidence="1" id="KW-0732">Signal</keyword>
<feature type="chain" id="PRO_5013115110" evidence="1">
    <location>
        <begin position="28"/>
        <end position="353"/>
    </location>
</feature>
<evidence type="ECO:0000259" key="2">
    <source>
        <dbReference type="Pfam" id="PF19580"/>
    </source>
</evidence>
<dbReference type="EMBL" id="FUYV01000019">
    <property type="protein sequence ID" value="SKC23654.1"/>
    <property type="molecule type" value="Genomic_DNA"/>
</dbReference>
<name>A0A1T5HSH9_9BACT</name>
<evidence type="ECO:0000313" key="3">
    <source>
        <dbReference type="EMBL" id="SKC23654.1"/>
    </source>
</evidence>
<keyword evidence="3" id="KW-0255">Endonuclease</keyword>
<feature type="signal peptide" evidence="1">
    <location>
        <begin position="1"/>
        <end position="27"/>
    </location>
</feature>
<dbReference type="GO" id="GO:0004519">
    <property type="term" value="F:endonuclease activity"/>
    <property type="evidence" value="ECO:0007669"/>
    <property type="project" value="UniProtKB-KW"/>
</dbReference>
<dbReference type="Proteomes" id="UP000191055">
    <property type="component" value="Unassembled WGS sequence"/>
</dbReference>
<dbReference type="Gene3D" id="3.60.10.10">
    <property type="entry name" value="Endonuclease/exonuclease/phosphatase"/>
    <property type="match status" value="1"/>
</dbReference>
<dbReference type="AlphaFoldDB" id="A0A1T5HSH9"/>
<dbReference type="InterPro" id="IPR036691">
    <property type="entry name" value="Endo/exonu/phosph_ase_sf"/>
</dbReference>
<dbReference type="InterPro" id="IPR005135">
    <property type="entry name" value="Endo/exonuclease/phosphatase"/>
</dbReference>
<dbReference type="OrthoDB" id="9802724at2"/>
<proteinExistence type="predicted"/>
<dbReference type="SUPFAM" id="SSF56219">
    <property type="entry name" value="DNase I-like"/>
    <property type="match status" value="1"/>
</dbReference>
<reference evidence="4" key="1">
    <citation type="submission" date="2017-02" db="EMBL/GenBank/DDBJ databases">
        <authorList>
            <person name="Varghese N."/>
            <person name="Submissions S."/>
        </authorList>
    </citation>
    <scope>NUCLEOTIDE SEQUENCE [LARGE SCALE GENOMIC DNA]</scope>
    <source>
        <strain evidence="4">DSM 24412</strain>
    </source>
</reference>
<dbReference type="PANTHER" id="PTHR42834:SF1">
    <property type="entry name" value="ENDONUCLEASE_EXONUCLEASE_PHOSPHATASE FAMILY PROTEIN (AFU_ORTHOLOGUE AFUA_3G09210)"/>
    <property type="match status" value="1"/>
</dbReference>
<evidence type="ECO:0000313" key="4">
    <source>
        <dbReference type="Proteomes" id="UP000191055"/>
    </source>
</evidence>
<dbReference type="STRING" id="889453.SAMN03080601_02935"/>
<keyword evidence="4" id="KW-1185">Reference proteome</keyword>
<keyword evidence="3" id="KW-0269">Exonuclease</keyword>
<organism evidence="3 4">
    <name type="scientific">Alkalitalea saponilacus</name>
    <dbReference type="NCBI Taxonomy" id="889453"/>
    <lineage>
        <taxon>Bacteria</taxon>
        <taxon>Pseudomonadati</taxon>
        <taxon>Bacteroidota</taxon>
        <taxon>Bacteroidia</taxon>
        <taxon>Marinilabiliales</taxon>
        <taxon>Marinilabiliaceae</taxon>
        <taxon>Alkalitalea</taxon>
    </lineage>
</organism>
<gene>
    <name evidence="3" type="ORF">SAMN03080601_02935</name>
</gene>
<protein>
    <submittedName>
        <fullName evidence="3">Endonuclease/Exonuclease/phosphatase family protein</fullName>
    </submittedName>
</protein>
<dbReference type="Pfam" id="PF19580">
    <property type="entry name" value="Exo_endo_phos_3"/>
    <property type="match status" value="1"/>
</dbReference>
<feature type="domain" description="Endonuclease/exonuclease/phosphatase" evidence="2">
    <location>
        <begin position="35"/>
        <end position="348"/>
    </location>
</feature>
<keyword evidence="3" id="KW-0540">Nuclease</keyword>
<keyword evidence="3" id="KW-0378">Hydrolase</keyword>
<evidence type="ECO:0000256" key="1">
    <source>
        <dbReference type="SAM" id="SignalP"/>
    </source>
</evidence>
<dbReference type="GO" id="GO:0004527">
    <property type="term" value="F:exonuclease activity"/>
    <property type="evidence" value="ECO:0007669"/>
    <property type="project" value="UniProtKB-KW"/>
</dbReference>
<dbReference type="RefSeq" id="WP_079558617.1">
    <property type="nucleotide sequence ID" value="NZ_CP021904.1"/>
</dbReference>
<accession>A0A1T5HSH9</accession>